<proteinExistence type="predicted"/>
<keyword evidence="3" id="KW-1185">Reference proteome</keyword>
<reference evidence="2" key="1">
    <citation type="journal article" date="2023" name="Plant J.">
        <title>The genome of the king protea, Protea cynaroides.</title>
        <authorList>
            <person name="Chang J."/>
            <person name="Duong T.A."/>
            <person name="Schoeman C."/>
            <person name="Ma X."/>
            <person name="Roodt D."/>
            <person name="Barker N."/>
            <person name="Li Z."/>
            <person name="Van de Peer Y."/>
            <person name="Mizrachi E."/>
        </authorList>
    </citation>
    <scope>NUCLEOTIDE SEQUENCE</scope>
    <source>
        <tissue evidence="2">Young leaves</tissue>
    </source>
</reference>
<comment type="caution">
    <text evidence="2">The sequence shown here is derived from an EMBL/GenBank/DDBJ whole genome shotgun (WGS) entry which is preliminary data.</text>
</comment>
<name>A0A9Q0GNI0_9MAGN</name>
<evidence type="ECO:0000313" key="3">
    <source>
        <dbReference type="Proteomes" id="UP001141806"/>
    </source>
</evidence>
<sequence length="90" mass="10475">MPLTLTSIIPVKRKLSDSFRYPEEYRLGRSKPFRLWKASQLKKSSPQSSHKEEVVFTGTRPSSPRVKPLPFHPSPTERAFIELVASHRWE</sequence>
<gene>
    <name evidence="2" type="ORF">NE237_000026</name>
</gene>
<dbReference type="Proteomes" id="UP001141806">
    <property type="component" value="Unassembled WGS sequence"/>
</dbReference>
<protein>
    <submittedName>
        <fullName evidence="2">Uncharacterized protein</fullName>
    </submittedName>
</protein>
<organism evidence="2 3">
    <name type="scientific">Protea cynaroides</name>
    <dbReference type="NCBI Taxonomy" id="273540"/>
    <lineage>
        <taxon>Eukaryota</taxon>
        <taxon>Viridiplantae</taxon>
        <taxon>Streptophyta</taxon>
        <taxon>Embryophyta</taxon>
        <taxon>Tracheophyta</taxon>
        <taxon>Spermatophyta</taxon>
        <taxon>Magnoliopsida</taxon>
        <taxon>Proteales</taxon>
        <taxon>Proteaceae</taxon>
        <taxon>Protea</taxon>
    </lineage>
</organism>
<feature type="region of interest" description="Disordered" evidence="1">
    <location>
        <begin position="41"/>
        <end position="73"/>
    </location>
</feature>
<evidence type="ECO:0000313" key="2">
    <source>
        <dbReference type="EMBL" id="KAJ4945405.1"/>
    </source>
</evidence>
<evidence type="ECO:0000256" key="1">
    <source>
        <dbReference type="SAM" id="MobiDB-lite"/>
    </source>
</evidence>
<dbReference type="EMBL" id="JAMYWD010000989">
    <property type="protein sequence ID" value="KAJ4945405.1"/>
    <property type="molecule type" value="Genomic_DNA"/>
</dbReference>
<dbReference type="AlphaFoldDB" id="A0A9Q0GNI0"/>
<accession>A0A9Q0GNI0</accession>